<feature type="chain" id="PRO_5021742201" evidence="5">
    <location>
        <begin position="22"/>
        <end position="459"/>
    </location>
</feature>
<proteinExistence type="inferred from homology"/>
<dbReference type="GO" id="GO:0004065">
    <property type="term" value="F:arylsulfatase activity"/>
    <property type="evidence" value="ECO:0007669"/>
    <property type="project" value="UniProtKB-EC"/>
</dbReference>
<dbReference type="Proteomes" id="UP000318626">
    <property type="component" value="Chromosome"/>
</dbReference>
<dbReference type="EC" id="3.1.6.1" evidence="7"/>
<dbReference type="PANTHER" id="PTHR42693">
    <property type="entry name" value="ARYLSULFATASE FAMILY MEMBER"/>
    <property type="match status" value="1"/>
</dbReference>
<evidence type="ECO:0000256" key="3">
    <source>
        <dbReference type="ARBA" id="ARBA00022801"/>
    </source>
</evidence>
<feature type="domain" description="Sulfatase N-terminal" evidence="6">
    <location>
        <begin position="29"/>
        <end position="361"/>
    </location>
</feature>
<keyword evidence="5" id="KW-0732">Signal</keyword>
<dbReference type="GO" id="GO:0046872">
    <property type="term" value="F:metal ion binding"/>
    <property type="evidence" value="ECO:0007669"/>
    <property type="project" value="UniProtKB-KW"/>
</dbReference>
<organism evidence="7 8">
    <name type="scientific">Bremerella volcania</name>
    <dbReference type="NCBI Taxonomy" id="2527984"/>
    <lineage>
        <taxon>Bacteria</taxon>
        <taxon>Pseudomonadati</taxon>
        <taxon>Planctomycetota</taxon>
        <taxon>Planctomycetia</taxon>
        <taxon>Pirellulales</taxon>
        <taxon>Pirellulaceae</taxon>
        <taxon>Bremerella</taxon>
    </lineage>
</organism>
<keyword evidence="2" id="KW-0479">Metal-binding</keyword>
<dbReference type="InterPro" id="IPR017850">
    <property type="entry name" value="Alkaline_phosphatase_core_sf"/>
</dbReference>
<comment type="similarity">
    <text evidence="1">Belongs to the sulfatase family.</text>
</comment>
<evidence type="ECO:0000259" key="6">
    <source>
        <dbReference type="Pfam" id="PF00884"/>
    </source>
</evidence>
<dbReference type="OrthoDB" id="1390125at2"/>
<protein>
    <submittedName>
        <fullName evidence="7">Arylsulfatase</fullName>
        <ecNumber evidence="7">3.1.6.1</ecNumber>
    </submittedName>
</protein>
<dbReference type="InterPro" id="IPR000917">
    <property type="entry name" value="Sulfatase_N"/>
</dbReference>
<evidence type="ECO:0000256" key="4">
    <source>
        <dbReference type="ARBA" id="ARBA00022837"/>
    </source>
</evidence>
<accession>A0A518C3F1</accession>
<keyword evidence="3 7" id="KW-0378">Hydrolase</keyword>
<sequence precursor="true">MTKLNLIIGLVLTVLVSSASAAPGRSKQPNIILIMPDDVGVGNVSILNADTPYPASVRETNTIHLNELALRGITCDQGYSAGNMCWPSRGALLTGSYPQRWNSRVQVPKSVPRLPRTLQELGYHTGIVGKWHNGAEKGNFPPTDWGFDEHFVTYTSHDYYETKAGPGLQWETMQQWRATQKDHATRPFAHRYAPLLDSRLSDDENEQFVTKFGYLTSAFNRRAVEFIEDNKDRPFFLYLPHSARHVPTQRPPERYMRRFKEPGMEHVSTAMIDVVDEGIGQIQEKLRELELLDNTIIIFVGDNGGPHWATKYLRGNKGESYEGGIRIPFLVTWPAEFPQGKRLDAPICHVDIAPSLISAAGGTPPEAMDGRNLLDLLKGTEAARENDTLYWDNAIRKDQHDGGKVIHQWKVVLDKSGRQPQLFDLLSDPSESVNVAAKYPTIVSNLLKGRSHWLERVRK</sequence>
<reference evidence="8" key="1">
    <citation type="submission" date="2019-02" db="EMBL/GenBank/DDBJ databases">
        <title>Deep-cultivation of Planctomycetes and their phenomic and genomic characterization uncovers novel biology.</title>
        <authorList>
            <person name="Wiegand S."/>
            <person name="Jogler M."/>
            <person name="Boedeker C."/>
            <person name="Pinto D."/>
            <person name="Vollmers J."/>
            <person name="Rivas-Marin E."/>
            <person name="Kohn T."/>
            <person name="Peeters S.H."/>
            <person name="Heuer A."/>
            <person name="Rast P."/>
            <person name="Oberbeckmann S."/>
            <person name="Bunk B."/>
            <person name="Jeske O."/>
            <person name="Meyerdierks A."/>
            <person name="Storesund J.E."/>
            <person name="Kallscheuer N."/>
            <person name="Luecker S."/>
            <person name="Lage O.M."/>
            <person name="Pohl T."/>
            <person name="Merkel B.J."/>
            <person name="Hornburger P."/>
            <person name="Mueller R.-W."/>
            <person name="Bruemmer F."/>
            <person name="Labrenz M."/>
            <person name="Spormann A.M."/>
            <person name="Op den Camp H."/>
            <person name="Overmann J."/>
            <person name="Amann R."/>
            <person name="Jetten M.S.M."/>
            <person name="Mascher T."/>
            <person name="Medema M.H."/>
            <person name="Devos D.P."/>
            <person name="Kaster A.-K."/>
            <person name="Ovreas L."/>
            <person name="Rohde M."/>
            <person name="Galperin M.Y."/>
            <person name="Jogler C."/>
        </authorList>
    </citation>
    <scope>NUCLEOTIDE SEQUENCE [LARGE SCALE GENOMIC DNA]</scope>
    <source>
        <strain evidence="8">Pan97</strain>
    </source>
</reference>
<dbReference type="KEGG" id="bvo:Pan97_07450"/>
<keyword evidence="8" id="KW-1185">Reference proteome</keyword>
<dbReference type="Gene3D" id="3.40.720.10">
    <property type="entry name" value="Alkaline Phosphatase, subunit A"/>
    <property type="match status" value="2"/>
</dbReference>
<dbReference type="InterPro" id="IPR050738">
    <property type="entry name" value="Sulfatase"/>
</dbReference>
<name>A0A518C3F1_9BACT</name>
<dbReference type="InterPro" id="IPR024607">
    <property type="entry name" value="Sulfatase_CS"/>
</dbReference>
<dbReference type="PROSITE" id="PS00149">
    <property type="entry name" value="SULFATASE_2"/>
    <property type="match status" value="1"/>
</dbReference>
<dbReference type="PANTHER" id="PTHR42693:SF33">
    <property type="entry name" value="ARYLSULFATASE"/>
    <property type="match status" value="1"/>
</dbReference>
<evidence type="ECO:0000256" key="2">
    <source>
        <dbReference type="ARBA" id="ARBA00022723"/>
    </source>
</evidence>
<feature type="signal peptide" evidence="5">
    <location>
        <begin position="1"/>
        <end position="21"/>
    </location>
</feature>
<dbReference type="Pfam" id="PF00884">
    <property type="entry name" value="Sulfatase"/>
    <property type="match status" value="1"/>
</dbReference>
<evidence type="ECO:0000313" key="8">
    <source>
        <dbReference type="Proteomes" id="UP000318626"/>
    </source>
</evidence>
<dbReference type="SUPFAM" id="SSF53649">
    <property type="entry name" value="Alkaline phosphatase-like"/>
    <property type="match status" value="1"/>
</dbReference>
<dbReference type="RefSeq" id="WP_144970783.1">
    <property type="nucleotide sequence ID" value="NZ_CP036289.1"/>
</dbReference>
<evidence type="ECO:0000256" key="5">
    <source>
        <dbReference type="SAM" id="SignalP"/>
    </source>
</evidence>
<gene>
    <name evidence="7" type="primary">atsA_16</name>
    <name evidence="7" type="ORF">Pan97_07450</name>
</gene>
<dbReference type="AlphaFoldDB" id="A0A518C3F1"/>
<dbReference type="EMBL" id="CP036289">
    <property type="protein sequence ID" value="QDU73746.1"/>
    <property type="molecule type" value="Genomic_DNA"/>
</dbReference>
<evidence type="ECO:0000313" key="7">
    <source>
        <dbReference type="EMBL" id="QDU73746.1"/>
    </source>
</evidence>
<keyword evidence="4" id="KW-0106">Calcium</keyword>
<evidence type="ECO:0000256" key="1">
    <source>
        <dbReference type="ARBA" id="ARBA00008779"/>
    </source>
</evidence>